<dbReference type="SUPFAM" id="SSF52499">
    <property type="entry name" value="Isochorismatase-like hydrolases"/>
    <property type="match status" value="1"/>
</dbReference>
<dbReference type="EMBL" id="JADINH010000181">
    <property type="protein sequence ID" value="MBO8416535.1"/>
    <property type="molecule type" value="Genomic_DNA"/>
</dbReference>
<dbReference type="PANTHER" id="PTHR43540">
    <property type="entry name" value="PEROXYUREIDOACRYLATE/UREIDOACRYLATE AMIDOHYDROLASE-RELATED"/>
    <property type="match status" value="1"/>
</dbReference>
<comment type="caution">
    <text evidence="3">The sequence shown here is derived from an EMBL/GenBank/DDBJ whole genome shotgun (WGS) entry which is preliminary data.</text>
</comment>
<reference evidence="3" key="1">
    <citation type="submission" date="2020-10" db="EMBL/GenBank/DDBJ databases">
        <authorList>
            <person name="Gilroy R."/>
        </authorList>
    </citation>
    <scope>NUCLEOTIDE SEQUENCE</scope>
    <source>
        <strain evidence="3">17213</strain>
    </source>
</reference>
<name>A0A9D9DDN4_9GAMM</name>
<proteinExistence type="predicted"/>
<dbReference type="AlphaFoldDB" id="A0A9D9DDN4"/>
<organism evidence="3 4">
    <name type="scientific">Candidatus Avisuccinivibrio stercorigallinarum</name>
    <dbReference type="NCBI Taxonomy" id="2840704"/>
    <lineage>
        <taxon>Bacteria</taxon>
        <taxon>Pseudomonadati</taxon>
        <taxon>Pseudomonadota</taxon>
        <taxon>Gammaproteobacteria</taxon>
        <taxon>Aeromonadales</taxon>
        <taxon>Succinivibrionaceae</taxon>
        <taxon>Succinivibrionaceae incertae sedis</taxon>
        <taxon>Candidatus Avisuccinivibrio</taxon>
    </lineage>
</organism>
<accession>A0A9D9DDN4</accession>
<dbReference type="CDD" id="cd00431">
    <property type="entry name" value="cysteine_hydrolases"/>
    <property type="match status" value="1"/>
</dbReference>
<protein>
    <submittedName>
        <fullName evidence="3">Cysteine hydrolase</fullName>
    </submittedName>
</protein>
<dbReference type="Proteomes" id="UP000823631">
    <property type="component" value="Unassembled WGS sequence"/>
</dbReference>
<evidence type="ECO:0000259" key="2">
    <source>
        <dbReference type="Pfam" id="PF00857"/>
    </source>
</evidence>
<dbReference type="InterPro" id="IPR000868">
    <property type="entry name" value="Isochorismatase-like_dom"/>
</dbReference>
<dbReference type="InterPro" id="IPR050272">
    <property type="entry name" value="Isochorismatase-like_hydrls"/>
</dbReference>
<dbReference type="Pfam" id="PF00857">
    <property type="entry name" value="Isochorismatase"/>
    <property type="match status" value="1"/>
</dbReference>
<evidence type="ECO:0000313" key="3">
    <source>
        <dbReference type="EMBL" id="MBO8416535.1"/>
    </source>
</evidence>
<dbReference type="InterPro" id="IPR036380">
    <property type="entry name" value="Isochorismatase-like_sf"/>
</dbReference>
<keyword evidence="1 3" id="KW-0378">Hydrolase</keyword>
<feature type="domain" description="Isochorismatase-like" evidence="2">
    <location>
        <begin position="4"/>
        <end position="171"/>
    </location>
</feature>
<gene>
    <name evidence="3" type="ORF">IAB19_09160</name>
</gene>
<evidence type="ECO:0000256" key="1">
    <source>
        <dbReference type="ARBA" id="ARBA00022801"/>
    </source>
</evidence>
<dbReference type="Gene3D" id="3.40.50.850">
    <property type="entry name" value="Isochorismatase-like"/>
    <property type="match status" value="1"/>
</dbReference>
<reference evidence="3" key="2">
    <citation type="journal article" date="2021" name="PeerJ">
        <title>Extensive microbial diversity within the chicken gut microbiome revealed by metagenomics and culture.</title>
        <authorList>
            <person name="Gilroy R."/>
            <person name="Ravi A."/>
            <person name="Getino M."/>
            <person name="Pursley I."/>
            <person name="Horton D.L."/>
            <person name="Alikhan N.F."/>
            <person name="Baker D."/>
            <person name="Gharbi K."/>
            <person name="Hall N."/>
            <person name="Watson M."/>
            <person name="Adriaenssens E.M."/>
            <person name="Foster-Nyarko E."/>
            <person name="Jarju S."/>
            <person name="Secka A."/>
            <person name="Antonio M."/>
            <person name="Oren A."/>
            <person name="Chaudhuri R.R."/>
            <person name="La Ragione R."/>
            <person name="Hildebrand F."/>
            <person name="Pallen M.J."/>
        </authorList>
    </citation>
    <scope>NUCLEOTIDE SEQUENCE</scope>
    <source>
        <strain evidence="3">17213</strain>
    </source>
</reference>
<dbReference type="PANTHER" id="PTHR43540:SF6">
    <property type="entry name" value="ISOCHORISMATASE-LIKE DOMAIN-CONTAINING PROTEIN"/>
    <property type="match status" value="1"/>
</dbReference>
<dbReference type="GO" id="GO:0016787">
    <property type="term" value="F:hydrolase activity"/>
    <property type="evidence" value="ECO:0007669"/>
    <property type="project" value="UniProtKB-KW"/>
</dbReference>
<evidence type="ECO:0000313" key="4">
    <source>
        <dbReference type="Proteomes" id="UP000823631"/>
    </source>
</evidence>
<sequence length="178" mass="19327">MKKVLAVIDVQQDFVTGALGTLEAQQAMPALIKKVREFDGEIVLTMDTHGADYLSTQEGRHLPVAHCIENSAGWKLMPELDAVLKDKPHRIFRKPTFGSLPFGEYLADKFNAGELESVEFVGFCTDICVVSNILLLKALVPELPISIDPACCAGVSPERHQAALEVLASCQIGAQAHT</sequence>